<dbReference type="InterPro" id="IPR001283">
    <property type="entry name" value="CRISP-related"/>
</dbReference>
<dbReference type="PANTHER" id="PTHR10334">
    <property type="entry name" value="CYSTEINE-RICH SECRETORY PROTEIN-RELATED"/>
    <property type="match status" value="1"/>
</dbReference>
<dbReference type="SUPFAM" id="SSF55797">
    <property type="entry name" value="PR-1-like"/>
    <property type="match status" value="1"/>
</dbReference>
<feature type="signal peptide" evidence="1">
    <location>
        <begin position="1"/>
        <end position="22"/>
    </location>
</feature>
<evidence type="ECO:0000256" key="1">
    <source>
        <dbReference type="SAM" id="SignalP"/>
    </source>
</evidence>
<dbReference type="EMBL" id="JAAAIM010001013">
    <property type="protein sequence ID" value="KAG0282721.1"/>
    <property type="molecule type" value="Genomic_DNA"/>
</dbReference>
<evidence type="ECO:0000313" key="4">
    <source>
        <dbReference type="Proteomes" id="UP001194696"/>
    </source>
</evidence>
<evidence type="ECO:0000313" key="3">
    <source>
        <dbReference type="EMBL" id="KAG0282721.1"/>
    </source>
</evidence>
<keyword evidence="1" id="KW-0732">Signal</keyword>
<dbReference type="InterPro" id="IPR014044">
    <property type="entry name" value="CAP_dom"/>
</dbReference>
<gene>
    <name evidence="3" type="ORF">BGZ96_000187</name>
</gene>
<proteinExistence type="predicted"/>
<dbReference type="Gene3D" id="3.40.33.10">
    <property type="entry name" value="CAP"/>
    <property type="match status" value="1"/>
</dbReference>
<evidence type="ECO:0000259" key="2">
    <source>
        <dbReference type="SMART" id="SM00198"/>
    </source>
</evidence>
<name>A0ABQ7JPM5_9FUNG</name>
<keyword evidence="4" id="KW-1185">Reference proteome</keyword>
<dbReference type="InterPro" id="IPR035940">
    <property type="entry name" value="CAP_sf"/>
</dbReference>
<dbReference type="SMART" id="SM00198">
    <property type="entry name" value="SCP"/>
    <property type="match status" value="1"/>
</dbReference>
<dbReference type="InterPro" id="IPR018244">
    <property type="entry name" value="Allrgn_V5/Tpx1_CS"/>
</dbReference>
<dbReference type="PROSITE" id="PS01009">
    <property type="entry name" value="CRISP_1"/>
    <property type="match status" value="1"/>
</dbReference>
<dbReference type="Proteomes" id="UP001194696">
    <property type="component" value="Unassembled WGS sequence"/>
</dbReference>
<comment type="caution">
    <text evidence="3">The sequence shown here is derived from an EMBL/GenBank/DDBJ whole genome shotgun (WGS) entry which is preliminary data.</text>
</comment>
<accession>A0ABQ7JPM5</accession>
<dbReference type="PRINTS" id="PR00837">
    <property type="entry name" value="V5TPXLIKE"/>
</dbReference>
<dbReference type="Pfam" id="PF00188">
    <property type="entry name" value="CAP"/>
    <property type="match status" value="1"/>
</dbReference>
<sequence>MKIPRSVLATVAALLVASASSAQQDILDANANMNKDAATVDPTLADPVGFLNMGHGRLVSITSSDYDSIGRGEWPANAPKPGEELNPEVAAPDFGAAAVLSSDEIKSILDAHNTLRAKHGAPALTWNPASAKFGDDWLQACNFKHSGGKYGENLAAGYPNFPAAVKAWYDEVKDYNYDAPGFSGKTGHFTQVVWKSSKTVGCAKKVCPSWTIYICEYDPSGNIVTFDNSYFKKNVLPPV</sequence>
<organism evidence="3 4">
    <name type="scientific">Linnemannia gamsii</name>
    <dbReference type="NCBI Taxonomy" id="64522"/>
    <lineage>
        <taxon>Eukaryota</taxon>
        <taxon>Fungi</taxon>
        <taxon>Fungi incertae sedis</taxon>
        <taxon>Mucoromycota</taxon>
        <taxon>Mortierellomycotina</taxon>
        <taxon>Mortierellomycetes</taxon>
        <taxon>Mortierellales</taxon>
        <taxon>Mortierellaceae</taxon>
        <taxon>Linnemannia</taxon>
    </lineage>
</organism>
<reference evidence="3 4" key="1">
    <citation type="journal article" date="2020" name="Fungal Divers.">
        <title>Resolving the Mortierellaceae phylogeny through synthesis of multi-gene phylogenetics and phylogenomics.</title>
        <authorList>
            <person name="Vandepol N."/>
            <person name="Liber J."/>
            <person name="Desiro A."/>
            <person name="Na H."/>
            <person name="Kennedy M."/>
            <person name="Barry K."/>
            <person name="Grigoriev I.V."/>
            <person name="Miller A.N."/>
            <person name="O'Donnell K."/>
            <person name="Stajich J.E."/>
            <person name="Bonito G."/>
        </authorList>
    </citation>
    <scope>NUCLEOTIDE SEQUENCE [LARGE SCALE GENOMIC DNA]</scope>
    <source>
        <strain evidence="3 4">AD045</strain>
    </source>
</reference>
<protein>
    <recommendedName>
        <fullName evidence="2">SCP domain-containing protein</fullName>
    </recommendedName>
</protein>
<feature type="chain" id="PRO_5045671059" description="SCP domain-containing protein" evidence="1">
    <location>
        <begin position="23"/>
        <end position="239"/>
    </location>
</feature>
<feature type="domain" description="SCP" evidence="2">
    <location>
        <begin position="103"/>
        <end position="225"/>
    </location>
</feature>